<accession>A0A948RUP6</accession>
<organism evidence="3 4">
    <name type="scientific">Eiseniibacteriota bacterium</name>
    <dbReference type="NCBI Taxonomy" id="2212470"/>
    <lineage>
        <taxon>Bacteria</taxon>
        <taxon>Candidatus Eiseniibacteriota</taxon>
    </lineage>
</organism>
<dbReference type="AlphaFoldDB" id="A0A948RUP6"/>
<proteinExistence type="predicted"/>
<dbReference type="EMBL" id="JAHJDP010000056">
    <property type="protein sequence ID" value="MBU2691340.1"/>
    <property type="molecule type" value="Genomic_DNA"/>
</dbReference>
<dbReference type="CDD" id="cd00009">
    <property type="entry name" value="AAA"/>
    <property type="match status" value="1"/>
</dbReference>
<evidence type="ECO:0000259" key="1">
    <source>
        <dbReference type="Pfam" id="PF00004"/>
    </source>
</evidence>
<protein>
    <submittedName>
        <fullName evidence="3">AAA family ATPase</fullName>
    </submittedName>
</protein>
<dbReference type="Gene3D" id="3.40.50.300">
    <property type="entry name" value="P-loop containing nucleotide triphosphate hydrolases"/>
    <property type="match status" value="1"/>
</dbReference>
<dbReference type="Proteomes" id="UP000777784">
    <property type="component" value="Unassembled WGS sequence"/>
</dbReference>
<evidence type="ECO:0000313" key="3">
    <source>
        <dbReference type="EMBL" id="MBU2691340.1"/>
    </source>
</evidence>
<sequence>MDSKKRVFVTGDFVLDHHIYEGVRHHYADSGDGVRHIRELGGAALIEKILRFLLDAKDGDDSLVLGTDFKIGDALDSKKITPDNDQAYAIWGPTLKNPDKEPKVWRVSFEMGFGGNRSQLKRVEWPSSKEPQGRFDVVVISDGGLGFRDSSKEWLADALKEDGWIVLKTAAPLQEGALWSQLLKDHSDRLVVILSASELRKSNAQISSGLSWEESLETLGREIVKDGALDQLPKCRHLIVAFESEGALWIDLNERPKLEKGMLEKVVCHFIYQASGIEGDHQRRSKGRAFGFLSCLTAAIVKPLVRGGAVDFSAALEGGLSAMHDLLENGHGPSDYEASGFPAERLAGVINEATCRYSRAVLPLSSLCEKPTCPDSVTGVSSESGGCWSLLREVLKSKDCECIDPAYDLAKLVIRHGPIALESLPHLRMKALMSVDRREIEALRGLERIVQEYADRKKAKKPLSIGVFGPPGSGKSFTVKQFAQSLLGKDGWMEFNLSQFSGPEDLNGAFHQIRDAVLRGLVPVAFFDEFDAQEYRWLQYLLAPMQDGYFQDGQITHPIGKCIFIFAGGTSRSFETFGPVKPGNSHNPGKTSFQIEREEIEYRVFKFAKGPDFKSRLDGFLNINGPNRRCLPAEEVDSPDICDIFFPIRRAFITRGEFNCEAHTRLNIDEGLLNAIVEVESYKHGSRSLGKVLDPLKAALPGALYRSLIPPRGQLALHTDADAFLEKCRLAEPTAPIATFKDDADRLRAAKAIHDTWQTLGVVQGWKTKDSVVPFEELAKFWKNSNLAAADRMAEILSLVDLKLEEGGITDDQRKFVLNKIEYHLELMAEVEHAGWMDWHLEQGWILGPKKDKDLRVAPTAKSHPCLRPYTKLSDLERNKDRNSIRHFLDFAEAGGMRIVPVRR</sequence>
<dbReference type="InterPro" id="IPR027417">
    <property type="entry name" value="P-loop_NTPase"/>
</dbReference>
<gene>
    <name evidence="3" type="ORF">KJ970_10485</name>
</gene>
<evidence type="ECO:0000259" key="2">
    <source>
        <dbReference type="Pfam" id="PF02026"/>
    </source>
</evidence>
<dbReference type="GO" id="GO:0016887">
    <property type="term" value="F:ATP hydrolysis activity"/>
    <property type="evidence" value="ECO:0007669"/>
    <property type="project" value="InterPro"/>
</dbReference>
<comment type="caution">
    <text evidence="3">The sequence shown here is derived from an EMBL/GenBank/DDBJ whole genome shotgun (WGS) entry which is preliminary data.</text>
</comment>
<dbReference type="Gene3D" id="6.20.350.10">
    <property type="match status" value="1"/>
</dbReference>
<dbReference type="InterPro" id="IPR003032">
    <property type="entry name" value="Ryanodine_rcpt"/>
</dbReference>
<feature type="domain" description="Ryanodine receptor Ryr" evidence="2">
    <location>
        <begin position="819"/>
        <end position="899"/>
    </location>
</feature>
<feature type="domain" description="ATPase AAA-type core" evidence="1">
    <location>
        <begin position="467"/>
        <end position="532"/>
    </location>
</feature>
<dbReference type="Pfam" id="PF02026">
    <property type="entry name" value="RyR"/>
    <property type="match status" value="1"/>
</dbReference>
<name>A0A948RUP6_UNCEI</name>
<dbReference type="Pfam" id="PF00004">
    <property type="entry name" value="AAA"/>
    <property type="match status" value="1"/>
</dbReference>
<reference evidence="3" key="1">
    <citation type="submission" date="2021-05" db="EMBL/GenBank/DDBJ databases">
        <title>Energy efficiency and biological interactions define the core microbiome of deep oligotrophic groundwater.</title>
        <authorList>
            <person name="Mehrshad M."/>
            <person name="Lopez-Fernandez M."/>
            <person name="Bell E."/>
            <person name="Bernier-Latmani R."/>
            <person name="Bertilsson S."/>
            <person name="Dopson M."/>
        </authorList>
    </citation>
    <scope>NUCLEOTIDE SEQUENCE</scope>
    <source>
        <strain evidence="3">Modern_marine.mb.64</strain>
    </source>
</reference>
<evidence type="ECO:0000313" key="4">
    <source>
        <dbReference type="Proteomes" id="UP000777784"/>
    </source>
</evidence>
<dbReference type="GO" id="GO:0005524">
    <property type="term" value="F:ATP binding"/>
    <property type="evidence" value="ECO:0007669"/>
    <property type="project" value="InterPro"/>
</dbReference>
<dbReference type="InterPro" id="IPR003959">
    <property type="entry name" value="ATPase_AAA_core"/>
</dbReference>
<dbReference type="SUPFAM" id="SSF52540">
    <property type="entry name" value="P-loop containing nucleoside triphosphate hydrolases"/>
    <property type="match status" value="1"/>
</dbReference>